<reference evidence="3 4" key="1">
    <citation type="submission" date="2024-12" db="EMBL/GenBank/DDBJ databases">
        <title>Forecasting of Potato common scab and diversities of Pathogenic streptomyces spp. in china.</title>
        <authorList>
            <person name="Handique U."/>
            <person name="Wu J."/>
        </authorList>
    </citation>
    <scope>NUCLEOTIDE SEQUENCE [LARGE SCALE GENOMIC DNA]</scope>
    <source>
        <strain evidence="3 4">ZRIMU1530</strain>
    </source>
</reference>
<protein>
    <submittedName>
        <fullName evidence="3">Barstar family protein</fullName>
    </submittedName>
</protein>
<accession>A0ABW9HYC4</accession>
<evidence type="ECO:0000259" key="2">
    <source>
        <dbReference type="Pfam" id="PF01337"/>
    </source>
</evidence>
<feature type="domain" description="Barstar (barnase inhibitor)" evidence="2">
    <location>
        <begin position="23"/>
        <end position="98"/>
    </location>
</feature>
<dbReference type="Gene3D" id="3.30.370.10">
    <property type="entry name" value="Barstar-like"/>
    <property type="match status" value="1"/>
</dbReference>
<keyword evidence="4" id="KW-1185">Reference proteome</keyword>
<gene>
    <name evidence="3" type="ORF">ACKI18_29160</name>
</gene>
<dbReference type="InterPro" id="IPR035905">
    <property type="entry name" value="Barstar-like_sf"/>
</dbReference>
<evidence type="ECO:0000313" key="4">
    <source>
        <dbReference type="Proteomes" id="UP001631957"/>
    </source>
</evidence>
<sequence length="133" mass="14301">MQTSTHSIRPLSASETVPASAKEILGTRCRTNIDLYAEWASVLGFPAWFGHNWTAFEDCLRTLADGSGPVTIVLRNAALLLEDEGPRELGVFLDILESNAFGLLLLDDSACDLGRLARRVTAAGFSLPALPEG</sequence>
<proteinExistence type="inferred from homology"/>
<comment type="similarity">
    <text evidence="1">Belongs to the barstar family.</text>
</comment>
<dbReference type="RefSeq" id="WP_409122586.1">
    <property type="nucleotide sequence ID" value="NZ_JBJVNI010000016.1"/>
</dbReference>
<comment type="caution">
    <text evidence="3">The sequence shown here is derived from an EMBL/GenBank/DDBJ whole genome shotgun (WGS) entry which is preliminary data.</text>
</comment>
<dbReference type="Pfam" id="PF01337">
    <property type="entry name" value="Barstar"/>
    <property type="match status" value="1"/>
</dbReference>
<name>A0ABW9HYC4_9ACTN</name>
<dbReference type="SUPFAM" id="SSF52038">
    <property type="entry name" value="Barstar-related"/>
    <property type="match status" value="1"/>
</dbReference>
<evidence type="ECO:0000256" key="1">
    <source>
        <dbReference type="ARBA" id="ARBA00006845"/>
    </source>
</evidence>
<dbReference type="EMBL" id="JBJVNI010000016">
    <property type="protein sequence ID" value="MFM9612761.1"/>
    <property type="molecule type" value="Genomic_DNA"/>
</dbReference>
<organism evidence="3 4">
    <name type="scientific">Streptomyces niveiscabiei</name>
    <dbReference type="NCBI Taxonomy" id="164115"/>
    <lineage>
        <taxon>Bacteria</taxon>
        <taxon>Bacillati</taxon>
        <taxon>Actinomycetota</taxon>
        <taxon>Actinomycetes</taxon>
        <taxon>Kitasatosporales</taxon>
        <taxon>Streptomycetaceae</taxon>
        <taxon>Streptomyces</taxon>
    </lineage>
</organism>
<evidence type="ECO:0000313" key="3">
    <source>
        <dbReference type="EMBL" id="MFM9612761.1"/>
    </source>
</evidence>
<dbReference type="InterPro" id="IPR000468">
    <property type="entry name" value="Barstar"/>
</dbReference>
<dbReference type="Proteomes" id="UP001631957">
    <property type="component" value="Unassembled WGS sequence"/>
</dbReference>